<feature type="compositionally biased region" description="Polar residues" evidence="1">
    <location>
        <begin position="74"/>
        <end position="83"/>
    </location>
</feature>
<feature type="region of interest" description="Disordered" evidence="1">
    <location>
        <begin position="27"/>
        <end position="83"/>
    </location>
</feature>
<reference evidence="2 3" key="1">
    <citation type="submission" date="2024-04" db="EMBL/GenBank/DDBJ databases">
        <authorList>
            <person name="Fracassetti M."/>
        </authorList>
    </citation>
    <scope>NUCLEOTIDE SEQUENCE [LARGE SCALE GENOMIC DNA]</scope>
</reference>
<feature type="compositionally biased region" description="Basic residues" evidence="1">
    <location>
        <begin position="54"/>
        <end position="66"/>
    </location>
</feature>
<keyword evidence="3" id="KW-1185">Reference proteome</keyword>
<evidence type="ECO:0000313" key="2">
    <source>
        <dbReference type="EMBL" id="CAL1383944.1"/>
    </source>
</evidence>
<dbReference type="AlphaFoldDB" id="A0AAV2EDF8"/>
<proteinExistence type="predicted"/>
<dbReference type="EMBL" id="OZ034817">
    <property type="protein sequence ID" value="CAL1383944.1"/>
    <property type="molecule type" value="Genomic_DNA"/>
</dbReference>
<feature type="compositionally biased region" description="Polar residues" evidence="1">
    <location>
        <begin position="27"/>
        <end position="44"/>
    </location>
</feature>
<sequence>MVKTTTMEDEDRAMEPLLRLRAQITTERGSLSSWSCGSPTTGESSMDCWSELRRRVKPKKRARGRSRVPDGQKSKTGSSGSNG</sequence>
<evidence type="ECO:0000256" key="1">
    <source>
        <dbReference type="SAM" id="MobiDB-lite"/>
    </source>
</evidence>
<evidence type="ECO:0000313" key="3">
    <source>
        <dbReference type="Proteomes" id="UP001497516"/>
    </source>
</evidence>
<accession>A0AAV2EDF8</accession>
<protein>
    <submittedName>
        <fullName evidence="2">Uncharacterized protein</fullName>
    </submittedName>
</protein>
<gene>
    <name evidence="2" type="ORF">LTRI10_LOCUS25183</name>
</gene>
<organism evidence="2 3">
    <name type="scientific">Linum trigynum</name>
    <dbReference type="NCBI Taxonomy" id="586398"/>
    <lineage>
        <taxon>Eukaryota</taxon>
        <taxon>Viridiplantae</taxon>
        <taxon>Streptophyta</taxon>
        <taxon>Embryophyta</taxon>
        <taxon>Tracheophyta</taxon>
        <taxon>Spermatophyta</taxon>
        <taxon>Magnoliopsida</taxon>
        <taxon>eudicotyledons</taxon>
        <taxon>Gunneridae</taxon>
        <taxon>Pentapetalae</taxon>
        <taxon>rosids</taxon>
        <taxon>fabids</taxon>
        <taxon>Malpighiales</taxon>
        <taxon>Linaceae</taxon>
        <taxon>Linum</taxon>
    </lineage>
</organism>
<name>A0AAV2EDF8_9ROSI</name>
<dbReference type="Proteomes" id="UP001497516">
    <property type="component" value="Chromosome 4"/>
</dbReference>